<evidence type="ECO:0000313" key="3">
    <source>
        <dbReference type="EMBL" id="CDI80696.1"/>
    </source>
</evidence>
<sequence length="719" mass="75315">MWGPGPSSSLIDASLSLCLSSNLHQQILNSYHSSHQSLQWLLTAIALTPTTYDQSNTQEGGPLQRAPEIDGPKGAPDGGATSEGPHRGPPTETTEGKGPEGAPSSGGPNGGAPKGAPDGGAPDVGAPDEGAPDGGAPKGAPVSRGALLGALYPLTSIDLGIGAPRLLRGEELVAHELAHPARRALLLLKALKALKEQQQQQQQQQEGGGDERKDKKREKQDQEGETRDRKTDKQQQNRDCLLSAIREPLFAAAAAAVEEKALFAHWIAEMRPDPWKSIWPSRLFGSQSMHALLRLESVEDASFSFSSLSSDKANNSIISSSSSSAAAAVATAAAAAAAATGGEQLFAAPLTAAEQQVLQSVAGFIGRGAPSPFAAAWEPQQQETAESCCSCCTSSPCKSRRDQGGSAAAAAAAAATAAPAADASGALNNVKETEEEETDEQIYSNSALEDAIASLRRSIPGRARRLRLLFVIMQPSLDYGEARLQEIDRYIAELQQGLNGSVCSSFSSAWPSAACSQTNILGSSRCCCSTCAVLFGVYRQQCLILQVLRRAMNLHKQTQSCTKEGLAEETVSISNHFCEALDSCREVLMMCCTSVFDGVGELRGLGRPAVAAASRAQRLLLFDGLFGLAQAASVSFALILFVLQQLTGLGAAAAAATAAAATAAAATAAAAIAVEFHFDSILFRLVEAMNTARQLESIGQPPWINFSSNNLMYTLQDDP</sequence>
<dbReference type="Proteomes" id="UP000018050">
    <property type="component" value="Unassembled WGS sequence"/>
</dbReference>
<feature type="transmembrane region" description="Helical" evidence="2">
    <location>
        <begin position="649"/>
        <end position="674"/>
    </location>
</feature>
<feature type="region of interest" description="Disordered" evidence="1">
    <location>
        <begin position="198"/>
        <end position="236"/>
    </location>
</feature>
<dbReference type="EMBL" id="HG671294">
    <property type="protein sequence ID" value="CDI80696.1"/>
    <property type="molecule type" value="Genomic_DNA"/>
</dbReference>
<dbReference type="GeneID" id="25273545"/>
<reference evidence="3" key="1">
    <citation type="submission" date="2013-10" db="EMBL/GenBank/DDBJ databases">
        <title>Genomic analysis of the causative agents of coccidiosis in chickens.</title>
        <authorList>
            <person name="Reid A.J."/>
            <person name="Blake D."/>
            <person name="Billington K."/>
            <person name="Browne H."/>
            <person name="Dunn M."/>
            <person name="Hung S."/>
            <person name="Kawahara F."/>
            <person name="Miranda-Saavedra D."/>
            <person name="Mourier T."/>
            <person name="Nagra H."/>
            <person name="Otto T.D."/>
            <person name="Rawlings N."/>
            <person name="Sanchez A."/>
            <person name="Sanders M."/>
            <person name="Subramaniam C."/>
            <person name="Tay Y."/>
            <person name="Dear P."/>
            <person name="Doerig C."/>
            <person name="Gruber A."/>
            <person name="Parkinson J."/>
            <person name="Shirley M."/>
            <person name="Wan K.L."/>
            <person name="Berriman M."/>
            <person name="Tomley F."/>
            <person name="Pain A."/>
        </authorList>
    </citation>
    <scope>NUCLEOTIDE SEQUENCE [LARGE SCALE GENOMIC DNA]</scope>
    <source>
        <strain evidence="3">Houghton</strain>
    </source>
</reference>
<feature type="compositionally biased region" description="Low complexity" evidence="1">
    <location>
        <begin position="114"/>
        <end position="131"/>
    </location>
</feature>
<keyword evidence="2" id="KW-1133">Transmembrane helix</keyword>
<keyword evidence="4" id="KW-1185">Reference proteome</keyword>
<dbReference type="RefSeq" id="XP_013249373.1">
    <property type="nucleotide sequence ID" value="XM_013393919.1"/>
</dbReference>
<evidence type="ECO:0000313" key="4">
    <source>
        <dbReference type="Proteomes" id="UP000018050"/>
    </source>
</evidence>
<feature type="region of interest" description="Disordered" evidence="1">
    <location>
        <begin position="52"/>
        <end position="140"/>
    </location>
</feature>
<dbReference type="VEuPathDB" id="ToxoDB:EAH_00054750"/>
<keyword evidence="2" id="KW-0812">Transmembrane</keyword>
<reference evidence="3" key="2">
    <citation type="submission" date="2013-10" db="EMBL/GenBank/DDBJ databases">
        <authorList>
            <person name="Aslett M."/>
        </authorList>
    </citation>
    <scope>NUCLEOTIDE SEQUENCE [LARGE SCALE GENOMIC DNA]</scope>
    <source>
        <strain evidence="3">Houghton</strain>
    </source>
</reference>
<accession>U6GKD8</accession>
<dbReference type="AlphaFoldDB" id="U6GKD8"/>
<dbReference type="OrthoDB" id="10307566at2759"/>
<protein>
    <submittedName>
        <fullName evidence="3">Uncharacterized protein</fullName>
    </submittedName>
</protein>
<feature type="compositionally biased region" description="Basic and acidic residues" evidence="1">
    <location>
        <begin position="209"/>
        <end position="236"/>
    </location>
</feature>
<feature type="non-terminal residue" evidence="3">
    <location>
        <position position="719"/>
    </location>
</feature>
<evidence type="ECO:0000256" key="2">
    <source>
        <dbReference type="SAM" id="Phobius"/>
    </source>
</evidence>
<evidence type="ECO:0000256" key="1">
    <source>
        <dbReference type="SAM" id="MobiDB-lite"/>
    </source>
</evidence>
<keyword evidence="2" id="KW-0472">Membrane</keyword>
<proteinExistence type="predicted"/>
<name>U6GKD8_EIMAC</name>
<organism evidence="3 4">
    <name type="scientific">Eimeria acervulina</name>
    <name type="common">Coccidian parasite</name>
    <dbReference type="NCBI Taxonomy" id="5801"/>
    <lineage>
        <taxon>Eukaryota</taxon>
        <taxon>Sar</taxon>
        <taxon>Alveolata</taxon>
        <taxon>Apicomplexa</taxon>
        <taxon>Conoidasida</taxon>
        <taxon>Coccidia</taxon>
        <taxon>Eucoccidiorida</taxon>
        <taxon>Eimeriorina</taxon>
        <taxon>Eimeriidae</taxon>
        <taxon>Eimeria</taxon>
    </lineage>
</organism>
<gene>
    <name evidence="3" type="ORF">EAH_00054750</name>
</gene>
<feature type="transmembrane region" description="Helical" evidence="2">
    <location>
        <begin position="620"/>
        <end position="643"/>
    </location>
</feature>